<dbReference type="Gene3D" id="1.10.10.10">
    <property type="entry name" value="Winged helix-like DNA-binding domain superfamily/Winged helix DNA-binding domain"/>
    <property type="match status" value="1"/>
</dbReference>
<dbReference type="Pfam" id="PF08220">
    <property type="entry name" value="HTH_DeoR"/>
    <property type="match status" value="1"/>
</dbReference>
<dbReference type="InterPro" id="IPR036388">
    <property type="entry name" value="WH-like_DNA-bd_sf"/>
</dbReference>
<dbReference type="SUPFAM" id="SSF55781">
    <property type="entry name" value="GAF domain-like"/>
    <property type="match status" value="1"/>
</dbReference>
<keyword evidence="3 6" id="KW-0346">Stress response</keyword>
<reference evidence="9 10" key="1">
    <citation type="submission" date="2018-05" db="EMBL/GenBank/DDBJ databases">
        <title>Genetic diversity of glacier-inhabiting Cryobacterium bacteria in China and description of Cryobacterium mengkeensis sp. nov. and Arthrobacter glacialis sp. nov.</title>
        <authorList>
            <person name="Liu Q."/>
            <person name="Xin Y.-H."/>
        </authorList>
    </citation>
    <scope>NUCLEOTIDE SEQUENCE [LARGE SCALE GENOMIC DNA]</scope>
    <source>
        <strain evidence="9 10">B7</strain>
    </source>
</reference>
<dbReference type="AlphaFoldDB" id="A0A2V5IMW7"/>
<accession>A0A2V5IMW7</accession>
<dbReference type="NCBIfam" id="TIGR00331">
    <property type="entry name" value="hrcA"/>
    <property type="match status" value="1"/>
</dbReference>
<protein>
    <recommendedName>
        <fullName evidence="6">Heat-inducible transcription repressor HrcA</fullName>
    </recommendedName>
</protein>
<comment type="function">
    <text evidence="5 6">Negative regulator of class I heat shock genes (grpE-dnaK-dnaJ and groELS operons). Prevents heat-shock induction of these operons.</text>
</comment>
<sequence length="337" mass="35863">MSEPRKLEVLRAIVEDYVHTREPVGSKALVERHHLGVSSATIRNDMAALEEEGLITAPHTSSGRIPTDKGYRIFVDQISSVKPLSAAERRAISTLLEGSTDLDDVLERTVRALAHLTNQVAVVQYPRSAAATVRHIEFVSLAARQVLIVLILASGKVEQNVIDVGAPLDDPTLAGLRKVFLAALSGLTVAMLPDAVARIPLTVPHAEQGPAARLAQGLAVLARNAREDRIVMAGTANLARSNNDFPLSIGPVLDALEEQVVLLRLLEAMAQDSLGMAVVIGRENPHDSLAEASVVAAGYGPGENAKLGVVGPTRMDYPNTMSSVRAVAQYLSRILAG</sequence>
<dbReference type="GO" id="GO:0003677">
    <property type="term" value="F:DNA binding"/>
    <property type="evidence" value="ECO:0007669"/>
    <property type="project" value="InterPro"/>
</dbReference>
<name>A0A2V5IMW7_9MICC</name>
<dbReference type="InterPro" id="IPR036390">
    <property type="entry name" value="WH_DNA-bd_sf"/>
</dbReference>
<evidence type="ECO:0000256" key="3">
    <source>
        <dbReference type="ARBA" id="ARBA00023016"/>
    </source>
</evidence>
<evidence type="ECO:0000259" key="8">
    <source>
        <dbReference type="Pfam" id="PF08220"/>
    </source>
</evidence>
<evidence type="ECO:0000313" key="9">
    <source>
        <dbReference type="EMBL" id="PYI37948.1"/>
    </source>
</evidence>
<evidence type="ECO:0000256" key="4">
    <source>
        <dbReference type="ARBA" id="ARBA00023163"/>
    </source>
</evidence>
<feature type="domain" description="HTH deoR-type" evidence="8">
    <location>
        <begin position="29"/>
        <end position="56"/>
    </location>
</feature>
<dbReference type="InterPro" id="IPR023120">
    <property type="entry name" value="WHTH_transcript_rep_HrcA_IDD"/>
</dbReference>
<dbReference type="RefSeq" id="WP_110485732.1">
    <property type="nucleotide sequence ID" value="NZ_QJVC01000014.1"/>
</dbReference>
<keyword evidence="10" id="KW-1185">Reference proteome</keyword>
<dbReference type="OrthoDB" id="9783139at2"/>
<dbReference type="Gene3D" id="3.30.450.40">
    <property type="match status" value="1"/>
</dbReference>
<dbReference type="EMBL" id="QJVC01000014">
    <property type="protein sequence ID" value="PYI37948.1"/>
    <property type="molecule type" value="Genomic_DNA"/>
</dbReference>
<dbReference type="InterPro" id="IPR021153">
    <property type="entry name" value="HrcA_C"/>
</dbReference>
<dbReference type="FunFam" id="1.10.10.10:FF:000049">
    <property type="entry name" value="Heat-inducible transcription repressor HrcA"/>
    <property type="match status" value="1"/>
</dbReference>
<dbReference type="GO" id="GO:0003700">
    <property type="term" value="F:DNA-binding transcription factor activity"/>
    <property type="evidence" value="ECO:0007669"/>
    <property type="project" value="InterPro"/>
</dbReference>
<evidence type="ECO:0000256" key="2">
    <source>
        <dbReference type="ARBA" id="ARBA00023015"/>
    </source>
</evidence>
<dbReference type="PANTHER" id="PTHR34824">
    <property type="entry name" value="HEAT-INDUCIBLE TRANSCRIPTION REPRESSOR HRCA"/>
    <property type="match status" value="1"/>
</dbReference>
<organism evidence="9 10">
    <name type="scientific">Arthrobacter psychrolactophilus</name>
    <dbReference type="NCBI Taxonomy" id="92442"/>
    <lineage>
        <taxon>Bacteria</taxon>
        <taxon>Bacillati</taxon>
        <taxon>Actinomycetota</taxon>
        <taxon>Actinomycetes</taxon>
        <taxon>Micrococcales</taxon>
        <taxon>Micrococcaceae</taxon>
        <taxon>Arthrobacter</taxon>
    </lineage>
</organism>
<gene>
    <name evidence="6" type="primary">hrcA</name>
    <name evidence="9" type="ORF">CVS30_12835</name>
</gene>
<dbReference type="Proteomes" id="UP000247980">
    <property type="component" value="Unassembled WGS sequence"/>
</dbReference>
<dbReference type="SUPFAM" id="SSF46785">
    <property type="entry name" value="Winged helix' DNA-binding domain"/>
    <property type="match status" value="1"/>
</dbReference>
<evidence type="ECO:0000256" key="6">
    <source>
        <dbReference type="HAMAP-Rule" id="MF_00081"/>
    </source>
</evidence>
<feature type="domain" description="Heat-inducible transcription repressor HrcA C-terminal" evidence="7">
    <location>
        <begin position="103"/>
        <end position="321"/>
    </location>
</feature>
<dbReference type="Gene3D" id="3.30.390.60">
    <property type="entry name" value="Heat-inducible transcription repressor hrca homolog, domain 3"/>
    <property type="match status" value="1"/>
</dbReference>
<dbReference type="PANTHER" id="PTHR34824:SF1">
    <property type="entry name" value="HEAT-INDUCIBLE TRANSCRIPTION REPRESSOR HRCA"/>
    <property type="match status" value="1"/>
</dbReference>
<dbReference type="GO" id="GO:0045892">
    <property type="term" value="P:negative regulation of DNA-templated transcription"/>
    <property type="evidence" value="ECO:0007669"/>
    <property type="project" value="UniProtKB-UniRule"/>
</dbReference>
<evidence type="ECO:0000259" key="7">
    <source>
        <dbReference type="Pfam" id="PF01628"/>
    </source>
</evidence>
<evidence type="ECO:0000313" key="10">
    <source>
        <dbReference type="Proteomes" id="UP000247980"/>
    </source>
</evidence>
<evidence type="ECO:0000256" key="5">
    <source>
        <dbReference type="ARBA" id="ARBA00055319"/>
    </source>
</evidence>
<keyword evidence="4 6" id="KW-0804">Transcription</keyword>
<proteinExistence type="inferred from homology"/>
<keyword evidence="2 6" id="KW-0805">Transcription regulation</keyword>
<evidence type="ECO:0000256" key="1">
    <source>
        <dbReference type="ARBA" id="ARBA00022491"/>
    </source>
</evidence>
<comment type="caution">
    <text evidence="9">The sequence shown here is derived from an EMBL/GenBank/DDBJ whole genome shotgun (WGS) entry which is preliminary data.</text>
</comment>
<dbReference type="InterPro" id="IPR002571">
    <property type="entry name" value="HrcA"/>
</dbReference>
<dbReference type="PIRSF" id="PIRSF005485">
    <property type="entry name" value="HrcA"/>
    <property type="match status" value="1"/>
</dbReference>
<dbReference type="Pfam" id="PF01628">
    <property type="entry name" value="HrcA"/>
    <property type="match status" value="1"/>
</dbReference>
<dbReference type="InterPro" id="IPR029016">
    <property type="entry name" value="GAF-like_dom_sf"/>
</dbReference>
<dbReference type="InterPro" id="IPR001034">
    <property type="entry name" value="DeoR_HTH"/>
</dbReference>
<comment type="similarity">
    <text evidence="6">Belongs to the HrcA family.</text>
</comment>
<dbReference type="HAMAP" id="MF_00081">
    <property type="entry name" value="HrcA"/>
    <property type="match status" value="1"/>
</dbReference>
<keyword evidence="1 6" id="KW-0678">Repressor</keyword>